<dbReference type="Proteomes" id="UP000016934">
    <property type="component" value="Unassembled WGS sequence"/>
</dbReference>
<evidence type="ECO:0000313" key="3">
    <source>
        <dbReference type="Proteomes" id="UP000016934"/>
    </source>
</evidence>
<dbReference type="OrthoDB" id="3791143at2759"/>
<keyword evidence="3" id="KW-1185">Reference proteome</keyword>
<protein>
    <submittedName>
        <fullName evidence="2">Uncharacterized protein</fullName>
    </submittedName>
</protein>
<organism evidence="2 3">
    <name type="scientific">Cochliobolus sativus (strain ND90Pr / ATCC 201652)</name>
    <name type="common">Common root rot and spot blotch fungus</name>
    <name type="synonym">Bipolaris sorokiniana</name>
    <dbReference type="NCBI Taxonomy" id="665912"/>
    <lineage>
        <taxon>Eukaryota</taxon>
        <taxon>Fungi</taxon>
        <taxon>Dikarya</taxon>
        <taxon>Ascomycota</taxon>
        <taxon>Pezizomycotina</taxon>
        <taxon>Dothideomycetes</taxon>
        <taxon>Pleosporomycetidae</taxon>
        <taxon>Pleosporales</taxon>
        <taxon>Pleosporineae</taxon>
        <taxon>Pleosporaceae</taxon>
        <taxon>Bipolaris</taxon>
    </lineage>
</organism>
<name>M2SM39_COCSN</name>
<evidence type="ECO:0000256" key="1">
    <source>
        <dbReference type="SAM" id="MobiDB-lite"/>
    </source>
</evidence>
<gene>
    <name evidence="2" type="ORF">COCSADRAFT_61675</name>
</gene>
<reference evidence="3" key="2">
    <citation type="journal article" date="2013" name="PLoS Genet.">
        <title>Comparative genome structure, secondary metabolite, and effector coding capacity across Cochliobolus pathogens.</title>
        <authorList>
            <person name="Condon B.J."/>
            <person name="Leng Y."/>
            <person name="Wu D."/>
            <person name="Bushley K.E."/>
            <person name="Ohm R.A."/>
            <person name="Otillar R."/>
            <person name="Martin J."/>
            <person name="Schackwitz W."/>
            <person name="Grimwood J."/>
            <person name="MohdZainudin N."/>
            <person name="Xue C."/>
            <person name="Wang R."/>
            <person name="Manning V.A."/>
            <person name="Dhillon B."/>
            <person name="Tu Z.J."/>
            <person name="Steffenson B.J."/>
            <person name="Salamov A."/>
            <person name="Sun H."/>
            <person name="Lowry S."/>
            <person name="LaButti K."/>
            <person name="Han J."/>
            <person name="Copeland A."/>
            <person name="Lindquist E."/>
            <person name="Barry K."/>
            <person name="Schmutz J."/>
            <person name="Baker S.E."/>
            <person name="Ciuffetti L.M."/>
            <person name="Grigoriev I.V."/>
            <person name="Zhong S."/>
            <person name="Turgeon B.G."/>
        </authorList>
    </citation>
    <scope>NUCLEOTIDE SEQUENCE [LARGE SCALE GENOMIC DNA]</scope>
    <source>
        <strain evidence="3">ND90Pr / ATCC 201652</strain>
    </source>
</reference>
<dbReference type="GeneID" id="19140388"/>
<sequence>TFESQLRDSRPEAEIVAPADGSEEATIASSNVADEAAERLDQNFEDNYDSIDWLRLPRFTKPLTTSRRKPSWIYQHGYRVVLLTDPEQVFWVCRYCHIHKYIDAGRGGVFPAAATAQAARHLCELRPGHSHQLPGKPRSVVNEGSIRSLFKSGVPVSQEVANELGHFDIQRFRLAAVGWLVDNNHPLSEFEKPAFRDMIAMANPEAEAALW</sequence>
<dbReference type="AlphaFoldDB" id="M2SM39"/>
<dbReference type="KEGG" id="bsc:COCSADRAFT_61675"/>
<feature type="non-terminal residue" evidence="2">
    <location>
        <position position="1"/>
    </location>
</feature>
<evidence type="ECO:0000313" key="2">
    <source>
        <dbReference type="EMBL" id="EMD58211.1"/>
    </source>
</evidence>
<dbReference type="HOGENOM" id="CLU_056791_0_0_1"/>
<dbReference type="EMBL" id="KB445661">
    <property type="protein sequence ID" value="EMD58211.1"/>
    <property type="molecule type" value="Genomic_DNA"/>
</dbReference>
<proteinExistence type="predicted"/>
<dbReference type="STRING" id="665912.M2SM39"/>
<feature type="non-terminal residue" evidence="2">
    <location>
        <position position="211"/>
    </location>
</feature>
<feature type="region of interest" description="Disordered" evidence="1">
    <location>
        <begin position="1"/>
        <end position="30"/>
    </location>
</feature>
<dbReference type="OMA" id="MIAMANP"/>
<feature type="compositionally biased region" description="Basic and acidic residues" evidence="1">
    <location>
        <begin position="1"/>
        <end position="13"/>
    </location>
</feature>
<dbReference type="RefSeq" id="XP_007706083.1">
    <property type="nucleotide sequence ID" value="XM_007707893.1"/>
</dbReference>
<accession>M2SM39</accession>
<reference evidence="2 3" key="1">
    <citation type="journal article" date="2012" name="PLoS Pathog.">
        <title>Diverse lifestyles and strategies of plant pathogenesis encoded in the genomes of eighteen Dothideomycetes fungi.</title>
        <authorList>
            <person name="Ohm R.A."/>
            <person name="Feau N."/>
            <person name="Henrissat B."/>
            <person name="Schoch C.L."/>
            <person name="Horwitz B.A."/>
            <person name="Barry K.W."/>
            <person name="Condon B.J."/>
            <person name="Copeland A.C."/>
            <person name="Dhillon B."/>
            <person name="Glaser F."/>
            <person name="Hesse C.N."/>
            <person name="Kosti I."/>
            <person name="LaButti K."/>
            <person name="Lindquist E.A."/>
            <person name="Lucas S."/>
            <person name="Salamov A.A."/>
            <person name="Bradshaw R.E."/>
            <person name="Ciuffetti L."/>
            <person name="Hamelin R.C."/>
            <person name="Kema G.H.J."/>
            <person name="Lawrence C."/>
            <person name="Scott J.A."/>
            <person name="Spatafora J.W."/>
            <person name="Turgeon B.G."/>
            <person name="de Wit P.J.G.M."/>
            <person name="Zhong S."/>
            <person name="Goodwin S.B."/>
            <person name="Grigoriev I.V."/>
        </authorList>
    </citation>
    <scope>NUCLEOTIDE SEQUENCE [LARGE SCALE GENOMIC DNA]</scope>
    <source>
        <strain evidence="3">ND90Pr / ATCC 201652</strain>
    </source>
</reference>